<organism evidence="1 2">
    <name type="scientific">Nitrolancea hollandica Lb</name>
    <dbReference type="NCBI Taxonomy" id="1129897"/>
    <lineage>
        <taxon>Bacteria</taxon>
        <taxon>Pseudomonadati</taxon>
        <taxon>Thermomicrobiota</taxon>
        <taxon>Thermomicrobia</taxon>
        <taxon>Sphaerobacterales</taxon>
        <taxon>Sphaerobacterineae</taxon>
        <taxon>Sphaerobacteraceae</taxon>
        <taxon>Nitrolancea</taxon>
    </lineage>
</organism>
<sequence length="58" mass="6619">MLNTEFFGCLDRLTALEAHVLAVSLQYIVQHHLSQTVRSRADRHAELLSFSLVRCAHL</sequence>
<dbReference type="AlphaFoldDB" id="I4EMH5"/>
<comment type="caution">
    <text evidence="1">The sequence shown here is derived from an EMBL/GenBank/DDBJ whole genome shotgun (WGS) entry which is preliminary data.</text>
</comment>
<dbReference type="EMBL" id="CAGS01000562">
    <property type="protein sequence ID" value="CCF85888.1"/>
    <property type="molecule type" value="Genomic_DNA"/>
</dbReference>
<gene>
    <name evidence="1" type="ORF">NITHO_6040002</name>
</gene>
<name>I4EMH5_9BACT</name>
<proteinExistence type="predicted"/>
<evidence type="ECO:0000313" key="1">
    <source>
        <dbReference type="EMBL" id="CCF85888.1"/>
    </source>
</evidence>
<accession>I4EMH5</accession>
<dbReference type="Proteomes" id="UP000004221">
    <property type="component" value="Unassembled WGS sequence"/>
</dbReference>
<protein>
    <submittedName>
        <fullName evidence="1">Uncharacterized protein</fullName>
    </submittedName>
</protein>
<keyword evidence="2" id="KW-1185">Reference proteome</keyword>
<evidence type="ECO:0000313" key="2">
    <source>
        <dbReference type="Proteomes" id="UP000004221"/>
    </source>
</evidence>
<reference evidence="1 2" key="1">
    <citation type="journal article" date="2012" name="ISME J.">
        <title>Nitrification expanded: discovery, physiology and genomics of a nitrite-oxidizing bacterium from the phylum Chloroflexi.</title>
        <authorList>
            <person name="Sorokin D.Y."/>
            <person name="Lucker S."/>
            <person name="Vejmelkova D."/>
            <person name="Kostrikina N.A."/>
            <person name="Kleerebezem R."/>
            <person name="Rijpstra W.I."/>
            <person name="Damste J.S."/>
            <person name="Le Paslier D."/>
            <person name="Muyzer G."/>
            <person name="Wagner M."/>
            <person name="van Loosdrecht M.C."/>
            <person name="Daims H."/>
        </authorList>
    </citation>
    <scope>NUCLEOTIDE SEQUENCE [LARGE SCALE GENOMIC DNA]</scope>
    <source>
        <strain evidence="2">none</strain>
    </source>
</reference>